<organism evidence="2 3">
    <name type="scientific">Mycena maculata</name>
    <dbReference type="NCBI Taxonomy" id="230809"/>
    <lineage>
        <taxon>Eukaryota</taxon>
        <taxon>Fungi</taxon>
        <taxon>Dikarya</taxon>
        <taxon>Basidiomycota</taxon>
        <taxon>Agaricomycotina</taxon>
        <taxon>Agaricomycetes</taxon>
        <taxon>Agaricomycetidae</taxon>
        <taxon>Agaricales</taxon>
        <taxon>Marasmiineae</taxon>
        <taxon>Mycenaceae</taxon>
        <taxon>Mycena</taxon>
    </lineage>
</organism>
<name>A0AAD7K422_9AGAR</name>
<keyword evidence="3" id="KW-1185">Reference proteome</keyword>
<dbReference type="AlphaFoldDB" id="A0AAD7K422"/>
<keyword evidence="1" id="KW-0732">Signal</keyword>
<gene>
    <name evidence="2" type="ORF">DFH07DRAFT_730985</name>
</gene>
<dbReference type="PANTHER" id="PTHR45786:SF74">
    <property type="entry name" value="ATP-DEPENDENT DNA HELICASE"/>
    <property type="match status" value="1"/>
</dbReference>
<evidence type="ECO:0000256" key="1">
    <source>
        <dbReference type="SAM" id="SignalP"/>
    </source>
</evidence>
<evidence type="ECO:0000313" key="3">
    <source>
        <dbReference type="Proteomes" id="UP001215280"/>
    </source>
</evidence>
<evidence type="ECO:0008006" key="4">
    <source>
        <dbReference type="Google" id="ProtNLM"/>
    </source>
</evidence>
<sequence>MFLASSFFLPLTFFSAEPPLARCPFVVEPEHHDLGRMNLKCRHCDALHWSGEKLAKSSNASPEFGMCCNHGKVEIGKLEDPPERLKRLLLDNGPQGKEFRNNMWQYNIALSFTSLGVKENQSVSRGSGSPIFKIQGELCHKAGSLIPTPGRVPSYAQLYIYEPHAALEYRIQNNNNLRRDTMDLLQEVVTANHQYADIFMHADEVLHQHPDAPEATVRLRVAPGVHRRWGNLPTADEVAVILPGDQSEQQARDIVLRKRYGPLMHISNLHPAYTPLYYVLPFPHRENGWHPDL</sequence>
<dbReference type="EMBL" id="JARJLG010000009">
    <property type="protein sequence ID" value="KAJ7777827.1"/>
    <property type="molecule type" value="Genomic_DNA"/>
</dbReference>
<feature type="chain" id="PRO_5041908426" description="Helitron helicase-like domain-containing protein" evidence="1">
    <location>
        <begin position="17"/>
        <end position="293"/>
    </location>
</feature>
<accession>A0AAD7K422</accession>
<evidence type="ECO:0000313" key="2">
    <source>
        <dbReference type="EMBL" id="KAJ7777827.1"/>
    </source>
</evidence>
<feature type="non-terminal residue" evidence="2">
    <location>
        <position position="293"/>
    </location>
</feature>
<dbReference type="PANTHER" id="PTHR45786">
    <property type="entry name" value="DNA BINDING PROTEIN-LIKE"/>
    <property type="match status" value="1"/>
</dbReference>
<feature type="signal peptide" evidence="1">
    <location>
        <begin position="1"/>
        <end position="16"/>
    </location>
</feature>
<reference evidence="2" key="1">
    <citation type="submission" date="2023-03" db="EMBL/GenBank/DDBJ databases">
        <title>Massive genome expansion in bonnet fungi (Mycena s.s.) driven by repeated elements and novel gene families across ecological guilds.</title>
        <authorList>
            <consortium name="Lawrence Berkeley National Laboratory"/>
            <person name="Harder C.B."/>
            <person name="Miyauchi S."/>
            <person name="Viragh M."/>
            <person name="Kuo A."/>
            <person name="Thoen E."/>
            <person name="Andreopoulos B."/>
            <person name="Lu D."/>
            <person name="Skrede I."/>
            <person name="Drula E."/>
            <person name="Henrissat B."/>
            <person name="Morin E."/>
            <person name="Kohler A."/>
            <person name="Barry K."/>
            <person name="LaButti K."/>
            <person name="Morin E."/>
            <person name="Salamov A."/>
            <person name="Lipzen A."/>
            <person name="Mereny Z."/>
            <person name="Hegedus B."/>
            <person name="Baldrian P."/>
            <person name="Stursova M."/>
            <person name="Weitz H."/>
            <person name="Taylor A."/>
            <person name="Grigoriev I.V."/>
            <person name="Nagy L.G."/>
            <person name="Martin F."/>
            <person name="Kauserud H."/>
        </authorList>
    </citation>
    <scope>NUCLEOTIDE SEQUENCE</scope>
    <source>
        <strain evidence="2">CBHHK188m</strain>
    </source>
</reference>
<comment type="caution">
    <text evidence="2">The sequence shown here is derived from an EMBL/GenBank/DDBJ whole genome shotgun (WGS) entry which is preliminary data.</text>
</comment>
<dbReference type="Proteomes" id="UP001215280">
    <property type="component" value="Unassembled WGS sequence"/>
</dbReference>
<protein>
    <recommendedName>
        <fullName evidence="4">Helitron helicase-like domain-containing protein</fullName>
    </recommendedName>
</protein>
<proteinExistence type="predicted"/>